<dbReference type="Pfam" id="PF02204">
    <property type="entry name" value="VPS9"/>
    <property type="match status" value="1"/>
</dbReference>
<dbReference type="InterPro" id="IPR037191">
    <property type="entry name" value="VPS9_dom_sf"/>
</dbReference>
<keyword evidence="3" id="KW-0862">Zinc</keyword>
<dbReference type="InterPro" id="IPR002653">
    <property type="entry name" value="Znf_A20"/>
</dbReference>
<organism evidence="8 9">
    <name type="scientific">Branchiostoma lanceolatum</name>
    <name type="common">Common lancelet</name>
    <name type="synonym">Amphioxus lanceolatum</name>
    <dbReference type="NCBI Taxonomy" id="7740"/>
    <lineage>
        <taxon>Eukaryota</taxon>
        <taxon>Metazoa</taxon>
        <taxon>Chordata</taxon>
        <taxon>Cephalochordata</taxon>
        <taxon>Leptocardii</taxon>
        <taxon>Amphioxiformes</taxon>
        <taxon>Branchiostomatidae</taxon>
        <taxon>Branchiostoma</taxon>
    </lineage>
</organism>
<sequence>MSALKKGTRKGLHVHQSELMCKNGCGYYGNPSWQGYCSKCYRDIVQKSRQRQIESDHEYAKRLQQQYAAENRGSPGASGGSGSGRELSFSKFEEKKTHHTGSKTRTVKKLFKSKSSSAVKGSPGQEGKLTPQASPKEPVLSPESQKTVNEFIEGLRIVRSRAFAQELYKSAQHFIHRMQNSAYLPIEEQSEMVHDFYNSMSERLQRHPTAGGLTGEQQAQLLDGVEKHITTRLHQLLFCPSITDDEQRDLKLQDRIRSLNWVTPEMLDTGIKEDDAQVQGLTDQAIAAIIEVGSQRSPQEKLSCLVRCCQHIFELLRMSHDAPASADEFLPCLIYITLRANPPLLHSNVQYITRFANPSRLMAGEAGYYFTNLCCAVAFLESLDAQALSLSQEDFDRYMSGEAVPPKPQQNDQADGYTCEGLILMQENIKGLIELNAKHDKLMDDAKQLQNEMKGFRDSVVKQIQDVLARTPLDIKPRQPLQLAGTPDSPIQQDLLLSPSTVGFPQAAAAGLQAVTLDTENVDNLNLPPPLVPQVVSTQAAESSGS</sequence>
<dbReference type="InterPro" id="IPR045046">
    <property type="entry name" value="Vps9-like"/>
</dbReference>
<keyword evidence="4" id="KW-0175">Coiled coil</keyword>
<dbReference type="Pfam" id="PF18151">
    <property type="entry name" value="DUF5601"/>
    <property type="match status" value="1"/>
</dbReference>
<evidence type="ECO:0000259" key="7">
    <source>
        <dbReference type="PROSITE" id="PS51205"/>
    </source>
</evidence>
<dbReference type="InterPro" id="IPR041545">
    <property type="entry name" value="DUF5601"/>
</dbReference>
<dbReference type="SUPFAM" id="SSF109993">
    <property type="entry name" value="VPS9 domain"/>
    <property type="match status" value="1"/>
</dbReference>
<dbReference type="Proteomes" id="UP000838412">
    <property type="component" value="Chromosome 9"/>
</dbReference>
<dbReference type="PANTHER" id="PTHR23101">
    <property type="entry name" value="RAB GDP/GTP EXCHANGE FACTOR"/>
    <property type="match status" value="1"/>
</dbReference>
<keyword evidence="2" id="KW-0863">Zinc-finger</keyword>
<feature type="domain" description="A20-type" evidence="6">
    <location>
        <begin position="15"/>
        <end position="49"/>
    </location>
</feature>
<evidence type="ECO:0000256" key="1">
    <source>
        <dbReference type="ARBA" id="ARBA00022723"/>
    </source>
</evidence>
<feature type="compositionally biased region" description="Polar residues" evidence="5">
    <location>
        <begin position="537"/>
        <end position="546"/>
    </location>
</feature>
<feature type="region of interest" description="Disordered" evidence="5">
    <location>
        <begin position="526"/>
        <end position="546"/>
    </location>
</feature>
<dbReference type="InterPro" id="IPR003123">
    <property type="entry name" value="VPS9"/>
</dbReference>
<accession>A0A8K0AI07</accession>
<dbReference type="Gene3D" id="1.10.246.120">
    <property type="match status" value="1"/>
</dbReference>
<keyword evidence="9" id="KW-1185">Reference proteome</keyword>
<dbReference type="GO" id="GO:0005829">
    <property type="term" value="C:cytosol"/>
    <property type="evidence" value="ECO:0007669"/>
    <property type="project" value="TreeGrafter"/>
</dbReference>
<dbReference type="Pfam" id="PF01754">
    <property type="entry name" value="zf-A20"/>
    <property type="match status" value="1"/>
</dbReference>
<dbReference type="SMART" id="SM00167">
    <property type="entry name" value="VPS9"/>
    <property type="match status" value="1"/>
</dbReference>
<dbReference type="Gene3D" id="1.20.5.4770">
    <property type="match status" value="1"/>
</dbReference>
<name>A0A8K0AI07_BRALA</name>
<dbReference type="EMBL" id="OV696694">
    <property type="protein sequence ID" value="CAH1274336.1"/>
    <property type="molecule type" value="Genomic_DNA"/>
</dbReference>
<evidence type="ECO:0000256" key="3">
    <source>
        <dbReference type="ARBA" id="ARBA00022833"/>
    </source>
</evidence>
<evidence type="ECO:0000256" key="4">
    <source>
        <dbReference type="SAM" id="Coils"/>
    </source>
</evidence>
<evidence type="ECO:0000313" key="9">
    <source>
        <dbReference type="Proteomes" id="UP000838412"/>
    </source>
</evidence>
<dbReference type="PROSITE" id="PS51205">
    <property type="entry name" value="VPS9"/>
    <property type="match status" value="1"/>
</dbReference>
<evidence type="ECO:0000256" key="2">
    <source>
        <dbReference type="ARBA" id="ARBA00022771"/>
    </source>
</evidence>
<reference evidence="8" key="1">
    <citation type="submission" date="2022-01" db="EMBL/GenBank/DDBJ databases">
        <authorList>
            <person name="Braso-Vives M."/>
        </authorList>
    </citation>
    <scope>NUCLEOTIDE SEQUENCE</scope>
</reference>
<dbReference type="PANTHER" id="PTHR23101:SF122">
    <property type="entry name" value="RABAPTIN-5-ASSOCIATED EXCHANGE FACTOR FOR RAB5"/>
    <property type="match status" value="1"/>
</dbReference>
<dbReference type="AlphaFoldDB" id="A0A8K0AI07"/>
<dbReference type="GO" id="GO:0008270">
    <property type="term" value="F:zinc ion binding"/>
    <property type="evidence" value="ECO:0007669"/>
    <property type="project" value="UniProtKB-KW"/>
</dbReference>
<protein>
    <submittedName>
        <fullName evidence="8">RABGEF1 protein</fullName>
    </submittedName>
</protein>
<gene>
    <name evidence="8" type="primary">RABGEF1</name>
    <name evidence="8" type="ORF">BLAG_LOCUS25391</name>
</gene>
<keyword evidence="1" id="KW-0479">Metal-binding</keyword>
<dbReference type="PROSITE" id="PS51036">
    <property type="entry name" value="ZF_A20"/>
    <property type="match status" value="1"/>
</dbReference>
<evidence type="ECO:0000259" key="6">
    <source>
        <dbReference type="PROSITE" id="PS51036"/>
    </source>
</evidence>
<feature type="coiled-coil region" evidence="4">
    <location>
        <begin position="432"/>
        <end position="459"/>
    </location>
</feature>
<dbReference type="GO" id="GO:0031267">
    <property type="term" value="F:small GTPase binding"/>
    <property type="evidence" value="ECO:0007669"/>
    <property type="project" value="TreeGrafter"/>
</dbReference>
<evidence type="ECO:0000313" key="8">
    <source>
        <dbReference type="EMBL" id="CAH1274336.1"/>
    </source>
</evidence>
<feature type="compositionally biased region" description="Basic residues" evidence="5">
    <location>
        <begin position="97"/>
        <end position="112"/>
    </location>
</feature>
<dbReference type="GO" id="GO:0016192">
    <property type="term" value="P:vesicle-mediated transport"/>
    <property type="evidence" value="ECO:0007669"/>
    <property type="project" value="InterPro"/>
</dbReference>
<evidence type="ECO:0000256" key="5">
    <source>
        <dbReference type="SAM" id="MobiDB-lite"/>
    </source>
</evidence>
<feature type="region of interest" description="Disordered" evidence="5">
    <location>
        <begin position="92"/>
        <end position="145"/>
    </location>
</feature>
<dbReference type="GO" id="GO:0030139">
    <property type="term" value="C:endocytic vesicle"/>
    <property type="evidence" value="ECO:0007669"/>
    <property type="project" value="TreeGrafter"/>
</dbReference>
<dbReference type="SMART" id="SM00259">
    <property type="entry name" value="ZnF_A20"/>
    <property type="match status" value="1"/>
</dbReference>
<dbReference type="GO" id="GO:0005085">
    <property type="term" value="F:guanyl-nucleotide exchange factor activity"/>
    <property type="evidence" value="ECO:0007669"/>
    <property type="project" value="InterPro"/>
</dbReference>
<dbReference type="OrthoDB" id="300289at2759"/>
<dbReference type="Gene3D" id="1.20.1050.80">
    <property type="entry name" value="VPS9 domain"/>
    <property type="match status" value="1"/>
</dbReference>
<feature type="domain" description="VPS9" evidence="7">
    <location>
        <begin position="246"/>
        <end position="389"/>
    </location>
</feature>
<dbReference type="GO" id="GO:0003677">
    <property type="term" value="F:DNA binding"/>
    <property type="evidence" value="ECO:0007669"/>
    <property type="project" value="InterPro"/>
</dbReference>
<dbReference type="SUPFAM" id="SSF57716">
    <property type="entry name" value="Glucocorticoid receptor-like (DNA-binding domain)"/>
    <property type="match status" value="1"/>
</dbReference>
<proteinExistence type="predicted"/>